<evidence type="ECO:0000256" key="3">
    <source>
        <dbReference type="ARBA" id="ARBA00022737"/>
    </source>
</evidence>
<reference evidence="10" key="2">
    <citation type="submission" date="2019-07" db="EMBL/GenBank/DDBJ databases">
        <authorList>
            <person name="Yang Y."/>
            <person name="Bocs S."/>
            <person name="Baudouin L."/>
        </authorList>
    </citation>
    <scope>NUCLEOTIDE SEQUENCE</scope>
    <source>
        <tissue evidence="10">Spear leaf of Hainan Tall coconut</tissue>
    </source>
</reference>
<dbReference type="InterPro" id="IPR026961">
    <property type="entry name" value="PGG_dom"/>
</dbReference>
<dbReference type="SUPFAM" id="SSF48403">
    <property type="entry name" value="Ankyrin repeat"/>
    <property type="match status" value="1"/>
</dbReference>
<accession>A0A8K0IUM8</accession>
<dbReference type="InterPro" id="IPR002110">
    <property type="entry name" value="Ankyrin_rpt"/>
</dbReference>
<dbReference type="GO" id="GO:0005886">
    <property type="term" value="C:plasma membrane"/>
    <property type="evidence" value="ECO:0007669"/>
    <property type="project" value="TreeGrafter"/>
</dbReference>
<dbReference type="Pfam" id="PF13962">
    <property type="entry name" value="PGG"/>
    <property type="match status" value="1"/>
</dbReference>
<evidence type="ECO:0000256" key="2">
    <source>
        <dbReference type="ARBA" id="ARBA00022692"/>
    </source>
</evidence>
<sequence>MDPRWLKAAASGNIAILNQLVRESPDIILGKTPINNTALHIAMMFEHEQFAKELCSSSPSLLLATNSNGETPLHIASTAGLHSLATYFIEIASRSPHRFGDIEGGNPLKQMMMTTNNEGNTALHKALLHGHSSLALELLQTEPKQSELINDNLESPMYIAASRGLADAVTALVRIPSSTHGGPYGSTALHAATISGHLSIAETLLSERRELAKARNNYGTIALIHAAADDDLEMVRLHLRFDPSLAYLMNNAGSAFHYAAQLGHLRIAEELLRQCPDSAFVVDSKGRNALHMAVVEEQVDFVKYILKTPALRGLLNQPDKEKYTPLHLAAGRCNPEILRAMLAHEKVDRAASCGSWTALDNFFYTVKPAKTLKWNEMYTLLAYAIPGVCKSELWHEANKKLAQEATGQIQSLTQRYTQNTTTAAILIATVTFAAAFTMPGGFSGNEGPDQGLPILARKAAFKVFLISDTIAMITSLASAFLCIIAGWEDIDFLLHYRAFTRKLLWCAFAAMSVAFATAMFVVIAPGNLSLAILICILCCPLPFLTYFLGLWPLYKLRLLFRGKFRPDLLEQV</sequence>
<feature type="transmembrane region" description="Helical" evidence="8">
    <location>
        <begin position="503"/>
        <end position="524"/>
    </location>
</feature>
<evidence type="ECO:0000256" key="7">
    <source>
        <dbReference type="PROSITE-ProRule" id="PRU00023"/>
    </source>
</evidence>
<dbReference type="SMART" id="SM00248">
    <property type="entry name" value="ANK"/>
    <property type="match status" value="9"/>
</dbReference>
<feature type="transmembrane region" description="Helical" evidence="8">
    <location>
        <begin position="530"/>
        <end position="554"/>
    </location>
</feature>
<evidence type="ECO:0000256" key="6">
    <source>
        <dbReference type="ARBA" id="ARBA00023136"/>
    </source>
</evidence>
<keyword evidence="2 8" id="KW-0812">Transmembrane</keyword>
<keyword evidence="6 8" id="KW-0472">Membrane</keyword>
<dbReference type="PANTHER" id="PTHR24186">
    <property type="entry name" value="PROTEIN PHOSPHATASE 1 REGULATORY SUBUNIT"/>
    <property type="match status" value="1"/>
</dbReference>
<dbReference type="PROSITE" id="PS50297">
    <property type="entry name" value="ANK_REP_REGION"/>
    <property type="match status" value="1"/>
</dbReference>
<feature type="domain" description="PGG" evidence="9">
    <location>
        <begin position="414"/>
        <end position="522"/>
    </location>
</feature>
<evidence type="ECO:0000256" key="1">
    <source>
        <dbReference type="ARBA" id="ARBA00004141"/>
    </source>
</evidence>
<reference evidence="10" key="1">
    <citation type="journal article" date="2017" name="Gigascience">
        <title>The genome draft of coconut (Cocos nucifera).</title>
        <authorList>
            <person name="Xiao Y."/>
            <person name="Xu P."/>
            <person name="Fan H."/>
            <person name="Baudouin L."/>
            <person name="Xia W."/>
            <person name="Bocs S."/>
            <person name="Xu J."/>
            <person name="Li Q."/>
            <person name="Guo A."/>
            <person name="Zhou L."/>
            <person name="Li J."/>
            <person name="Wu Y."/>
            <person name="Ma Z."/>
            <person name="Armero A."/>
            <person name="Issali A.E."/>
            <person name="Liu N."/>
            <person name="Peng M."/>
            <person name="Yang Y."/>
        </authorList>
    </citation>
    <scope>NUCLEOTIDE SEQUENCE</scope>
    <source>
        <tissue evidence="10">Spear leaf of Hainan Tall coconut</tissue>
    </source>
</reference>
<dbReference type="Gene3D" id="1.25.40.20">
    <property type="entry name" value="Ankyrin repeat-containing domain"/>
    <property type="match status" value="1"/>
</dbReference>
<organism evidence="10 11">
    <name type="scientific">Cocos nucifera</name>
    <name type="common">Coconut palm</name>
    <dbReference type="NCBI Taxonomy" id="13894"/>
    <lineage>
        <taxon>Eukaryota</taxon>
        <taxon>Viridiplantae</taxon>
        <taxon>Streptophyta</taxon>
        <taxon>Embryophyta</taxon>
        <taxon>Tracheophyta</taxon>
        <taxon>Spermatophyta</taxon>
        <taxon>Magnoliopsida</taxon>
        <taxon>Liliopsida</taxon>
        <taxon>Arecaceae</taxon>
        <taxon>Arecoideae</taxon>
        <taxon>Cocoseae</taxon>
        <taxon>Attaleinae</taxon>
        <taxon>Cocos</taxon>
    </lineage>
</organism>
<name>A0A8K0IUM8_COCNU</name>
<dbReference type="Proteomes" id="UP000797356">
    <property type="component" value="Chromosome 14"/>
</dbReference>
<evidence type="ECO:0000256" key="8">
    <source>
        <dbReference type="SAM" id="Phobius"/>
    </source>
</evidence>
<keyword evidence="11" id="KW-1185">Reference proteome</keyword>
<keyword evidence="3" id="KW-0677">Repeat</keyword>
<proteinExistence type="predicted"/>
<gene>
    <name evidence="10" type="ORF">COCNU_14G004470</name>
</gene>
<evidence type="ECO:0000256" key="4">
    <source>
        <dbReference type="ARBA" id="ARBA00022989"/>
    </source>
</evidence>
<keyword evidence="5 7" id="KW-0040">ANK repeat</keyword>
<dbReference type="Pfam" id="PF13606">
    <property type="entry name" value="Ank_3"/>
    <property type="match status" value="1"/>
</dbReference>
<dbReference type="EMBL" id="CM017885">
    <property type="protein sequence ID" value="KAG1367979.1"/>
    <property type="molecule type" value="Genomic_DNA"/>
</dbReference>
<evidence type="ECO:0000313" key="10">
    <source>
        <dbReference type="EMBL" id="KAG1367979.1"/>
    </source>
</evidence>
<comment type="subcellular location">
    <subcellularLocation>
        <location evidence="1">Membrane</location>
        <topology evidence="1">Multi-pass membrane protein</topology>
    </subcellularLocation>
</comment>
<comment type="caution">
    <text evidence="10">The sequence shown here is derived from an EMBL/GenBank/DDBJ whole genome shotgun (WGS) entry which is preliminary data.</text>
</comment>
<evidence type="ECO:0000256" key="5">
    <source>
        <dbReference type="ARBA" id="ARBA00023043"/>
    </source>
</evidence>
<dbReference type="AlphaFoldDB" id="A0A8K0IUM8"/>
<evidence type="ECO:0000313" key="11">
    <source>
        <dbReference type="Proteomes" id="UP000797356"/>
    </source>
</evidence>
<feature type="repeat" description="ANK" evidence="7">
    <location>
        <begin position="184"/>
        <end position="216"/>
    </location>
</feature>
<evidence type="ECO:0000259" key="9">
    <source>
        <dbReference type="Pfam" id="PF13962"/>
    </source>
</evidence>
<protein>
    <submittedName>
        <fullName evidence="10">Ankyrin repeat-containing protein</fullName>
    </submittedName>
</protein>
<dbReference type="Pfam" id="PF12796">
    <property type="entry name" value="Ank_2"/>
    <property type="match status" value="3"/>
</dbReference>
<dbReference type="PROSITE" id="PS50088">
    <property type="entry name" value="ANK_REPEAT"/>
    <property type="match status" value="1"/>
</dbReference>
<dbReference type="OrthoDB" id="944730at2759"/>
<dbReference type="InterPro" id="IPR036770">
    <property type="entry name" value="Ankyrin_rpt-contain_sf"/>
</dbReference>
<dbReference type="PANTHER" id="PTHR24186:SF54">
    <property type="entry name" value="PGG DOMAIN-CONTAINING PROTEIN"/>
    <property type="match status" value="1"/>
</dbReference>
<feature type="transmembrane region" description="Helical" evidence="8">
    <location>
        <begin position="423"/>
        <end position="443"/>
    </location>
</feature>
<keyword evidence="4 8" id="KW-1133">Transmembrane helix</keyword>
<feature type="transmembrane region" description="Helical" evidence="8">
    <location>
        <begin position="463"/>
        <end position="487"/>
    </location>
</feature>